<organism evidence="1 2">
    <name type="scientific">Truepera radiovictrix (strain DSM 17093 / CIP 108686 / LMG 22925 / RQ-24)</name>
    <dbReference type="NCBI Taxonomy" id="649638"/>
    <lineage>
        <taxon>Bacteria</taxon>
        <taxon>Thermotogati</taxon>
        <taxon>Deinococcota</taxon>
        <taxon>Deinococci</taxon>
        <taxon>Trueperales</taxon>
        <taxon>Trueperaceae</taxon>
        <taxon>Truepera</taxon>
    </lineage>
</organism>
<dbReference type="AlphaFoldDB" id="D7CTC6"/>
<dbReference type="InterPro" id="IPR010375">
    <property type="entry name" value="CdAMP_rec"/>
</dbReference>
<dbReference type="Pfam" id="PF06153">
    <property type="entry name" value="CdAMP_rec"/>
    <property type="match status" value="1"/>
</dbReference>
<gene>
    <name evidence="1" type="ordered locus">Trad_0647</name>
</gene>
<reference evidence="1 2" key="2">
    <citation type="journal article" date="2011" name="Stand. Genomic Sci.">
        <title>Complete genome sequence of Truepera radiovictrix type strain (RQ-24).</title>
        <authorList>
            <person name="Ivanova N."/>
            <person name="Rohde C."/>
            <person name="Munk C."/>
            <person name="Nolan M."/>
            <person name="Lucas S."/>
            <person name="Del Rio T.G."/>
            <person name="Tice H."/>
            <person name="Deshpande S."/>
            <person name="Cheng J.F."/>
            <person name="Tapia R."/>
            <person name="Han C."/>
            <person name="Goodwin L."/>
            <person name="Pitluck S."/>
            <person name="Liolios K."/>
            <person name="Mavromatis K."/>
            <person name="Mikhailova N."/>
            <person name="Pati A."/>
            <person name="Chen A."/>
            <person name="Palaniappan K."/>
            <person name="Land M."/>
            <person name="Hauser L."/>
            <person name="Chang Y.J."/>
            <person name="Jeffries C.D."/>
            <person name="Brambilla E."/>
            <person name="Rohde M."/>
            <person name="Goker M."/>
            <person name="Tindall B.J."/>
            <person name="Woyke T."/>
            <person name="Bristow J."/>
            <person name="Eisen J.A."/>
            <person name="Markowitz V."/>
            <person name="Hugenholtz P."/>
            <person name="Kyrpides N.C."/>
            <person name="Klenk H.P."/>
            <person name="Lapidus A."/>
        </authorList>
    </citation>
    <scope>NUCLEOTIDE SEQUENCE [LARGE SCALE GENOMIC DNA]</scope>
    <source>
        <strain evidence="2">DSM 17093 / CIP 108686 / LMG 22925 / RQ-24</strain>
    </source>
</reference>
<proteinExistence type="predicted"/>
<dbReference type="Proteomes" id="UP000000379">
    <property type="component" value="Chromosome"/>
</dbReference>
<dbReference type="KEGG" id="tra:Trad_0647"/>
<keyword evidence="2" id="KW-1185">Reference proteome</keyword>
<dbReference type="InterPro" id="IPR011322">
    <property type="entry name" value="N-reg_PII-like_a/b"/>
</dbReference>
<dbReference type="SUPFAM" id="SSF54913">
    <property type="entry name" value="GlnB-like"/>
    <property type="match status" value="1"/>
</dbReference>
<dbReference type="PANTHER" id="PTHR38456:SF1">
    <property type="entry name" value="CYCLIC DI-AMP RECEPTOR A"/>
    <property type="match status" value="1"/>
</dbReference>
<dbReference type="RefSeq" id="WP_013177155.1">
    <property type="nucleotide sequence ID" value="NC_014221.1"/>
</dbReference>
<protein>
    <recommendedName>
        <fullName evidence="3">Nitrogen regulatory protein P-II</fullName>
    </recommendedName>
</protein>
<evidence type="ECO:0000313" key="2">
    <source>
        <dbReference type="Proteomes" id="UP000000379"/>
    </source>
</evidence>
<dbReference type="OrthoDB" id="9794275at2"/>
<dbReference type="Gene3D" id="3.30.70.120">
    <property type="match status" value="1"/>
</dbReference>
<evidence type="ECO:0000313" key="1">
    <source>
        <dbReference type="EMBL" id="ADI13783.1"/>
    </source>
</evidence>
<dbReference type="HOGENOM" id="CLU_143974_1_0_0"/>
<dbReference type="PANTHER" id="PTHR38456">
    <property type="entry name" value="CYCLIC DI-AMP RECEPTOR A"/>
    <property type="match status" value="1"/>
</dbReference>
<sequence length="109" mass="12047">MKLILTIVQDADAPKLQNALLEHGLRSTKLASTGGFLREGNTTFLLGVEDHQVERAKAIIHDVCRERSKMLRPLPHMSEMGPVMPNEPIEVTIGGATVFILDVEEFAKL</sequence>
<dbReference type="eggNOG" id="COG3870">
    <property type="taxonomic scope" value="Bacteria"/>
</dbReference>
<evidence type="ECO:0008006" key="3">
    <source>
        <dbReference type="Google" id="ProtNLM"/>
    </source>
</evidence>
<name>D7CTC6_TRURR</name>
<dbReference type="STRING" id="649638.Trad_0647"/>
<reference evidence="2" key="1">
    <citation type="submission" date="2010-05" db="EMBL/GenBank/DDBJ databases">
        <title>The complete genome of Truepera radiovictris DSM 17093.</title>
        <authorList>
            <consortium name="US DOE Joint Genome Institute (JGI-PGF)"/>
            <person name="Lucas S."/>
            <person name="Copeland A."/>
            <person name="Lapidus A."/>
            <person name="Glavina del Rio T."/>
            <person name="Dalin E."/>
            <person name="Tice H."/>
            <person name="Bruce D."/>
            <person name="Goodwin L."/>
            <person name="Pitluck S."/>
            <person name="Kyrpides N."/>
            <person name="Mavromatis K."/>
            <person name="Ovchinnikova G."/>
            <person name="Munk A.C."/>
            <person name="Detter J.C."/>
            <person name="Han C."/>
            <person name="Tapia R."/>
            <person name="Land M."/>
            <person name="Hauser L."/>
            <person name="Markowitz V."/>
            <person name="Cheng J.-F."/>
            <person name="Hugenholtz P."/>
            <person name="Woyke T."/>
            <person name="Wu D."/>
            <person name="Tindall B."/>
            <person name="Pomrenke H.G."/>
            <person name="Brambilla E."/>
            <person name="Klenk H.-P."/>
            <person name="Eisen J.A."/>
        </authorList>
    </citation>
    <scope>NUCLEOTIDE SEQUENCE [LARGE SCALE GENOMIC DNA]</scope>
    <source>
        <strain evidence="2">DSM 17093 / CIP 108686 / LMG 22925 / RQ-24</strain>
    </source>
</reference>
<dbReference type="EMBL" id="CP002049">
    <property type="protein sequence ID" value="ADI13783.1"/>
    <property type="molecule type" value="Genomic_DNA"/>
</dbReference>
<dbReference type="InterPro" id="IPR015867">
    <property type="entry name" value="N-reg_PII/ATP_PRibTrfase_C"/>
</dbReference>
<accession>D7CTC6</accession>